<dbReference type="OrthoDB" id="434393at2759"/>
<comment type="caution">
    <text evidence="7">The sequence shown here is derived from an EMBL/GenBank/DDBJ whole genome shotgun (WGS) entry which is preliminary data.</text>
</comment>
<evidence type="ECO:0000256" key="1">
    <source>
        <dbReference type="ARBA" id="ARBA00004141"/>
    </source>
</evidence>
<dbReference type="AlphaFoldDB" id="A0A6A4LEF4"/>
<dbReference type="EMBL" id="QEFC01001772">
    <property type="protein sequence ID" value="KAE9455955.1"/>
    <property type="molecule type" value="Genomic_DNA"/>
</dbReference>
<evidence type="ECO:0000313" key="8">
    <source>
        <dbReference type="Proteomes" id="UP000428333"/>
    </source>
</evidence>
<dbReference type="Pfam" id="PF03311">
    <property type="entry name" value="Cornichon"/>
    <property type="match status" value="1"/>
</dbReference>
<organism evidence="7 8">
    <name type="scientific">Rhododendron williamsianum</name>
    <dbReference type="NCBI Taxonomy" id="262921"/>
    <lineage>
        <taxon>Eukaryota</taxon>
        <taxon>Viridiplantae</taxon>
        <taxon>Streptophyta</taxon>
        <taxon>Embryophyta</taxon>
        <taxon>Tracheophyta</taxon>
        <taxon>Spermatophyta</taxon>
        <taxon>Magnoliopsida</taxon>
        <taxon>eudicotyledons</taxon>
        <taxon>Gunneridae</taxon>
        <taxon>Pentapetalae</taxon>
        <taxon>asterids</taxon>
        <taxon>Ericales</taxon>
        <taxon>Ericaceae</taxon>
        <taxon>Ericoideae</taxon>
        <taxon>Rhodoreae</taxon>
        <taxon>Rhododendron</taxon>
    </lineage>
</organism>
<accession>A0A6A4LEF4</accession>
<comment type="subcellular location">
    <subcellularLocation>
        <location evidence="1">Membrane</location>
        <topology evidence="1">Multi-pass membrane protein</topology>
    </subcellularLocation>
</comment>
<keyword evidence="5 6" id="KW-0472">Membrane</keyword>
<evidence type="ECO:0000256" key="3">
    <source>
        <dbReference type="ARBA" id="ARBA00022692"/>
    </source>
</evidence>
<dbReference type="Proteomes" id="UP000428333">
    <property type="component" value="Linkage Group LG07"/>
</dbReference>
<evidence type="ECO:0008006" key="9">
    <source>
        <dbReference type="Google" id="ProtNLM"/>
    </source>
</evidence>
<evidence type="ECO:0000256" key="2">
    <source>
        <dbReference type="ARBA" id="ARBA00010095"/>
    </source>
</evidence>
<name>A0A6A4LEF4_9ERIC</name>
<dbReference type="PANTHER" id="PTHR12290">
    <property type="entry name" value="CORNICHON-RELATED"/>
    <property type="match status" value="1"/>
</dbReference>
<sequence>MMAGGRLDLVPVVDILLHLDGDQLPLCRRLGFFFFFLNCVGDSVDELSYVCALLADEADHDEVVHDGGGGREIETSDLFDWERSASNWVNSKTMAWEAILWAIFFLMNIGLIAFNLYQIVCLSDLEADYMNPFESSSRINAVVVPEFILHGVLCVLSLLTGHWIMFLFTLPIACYNASLFLKRQHLIDVTEVFRFLSAEKKYRIIKLGFYLVLFVLVIIRFSSMLYCRTFLS</sequence>
<dbReference type="GO" id="GO:0016192">
    <property type="term" value="P:vesicle-mediated transport"/>
    <property type="evidence" value="ECO:0007669"/>
    <property type="project" value="InterPro"/>
</dbReference>
<dbReference type="InterPro" id="IPR003377">
    <property type="entry name" value="Cornichon"/>
</dbReference>
<reference evidence="7 8" key="1">
    <citation type="journal article" date="2019" name="Genome Biol. Evol.">
        <title>The Rhododendron genome and chromosomal organization provide insight into shared whole-genome duplications across the heath family (Ericaceae).</title>
        <authorList>
            <person name="Soza V.L."/>
            <person name="Lindsley D."/>
            <person name="Waalkes A."/>
            <person name="Ramage E."/>
            <person name="Patwardhan R.P."/>
            <person name="Burton J.N."/>
            <person name="Adey A."/>
            <person name="Kumar A."/>
            <person name="Qiu R."/>
            <person name="Shendure J."/>
            <person name="Hall B."/>
        </authorList>
    </citation>
    <scope>NUCLEOTIDE SEQUENCE [LARGE SCALE GENOMIC DNA]</scope>
    <source>
        <strain evidence="7">RSF 1966-606</strain>
    </source>
</reference>
<dbReference type="GO" id="GO:0016020">
    <property type="term" value="C:membrane"/>
    <property type="evidence" value="ECO:0007669"/>
    <property type="project" value="UniProtKB-SubCell"/>
</dbReference>
<evidence type="ECO:0000256" key="4">
    <source>
        <dbReference type="ARBA" id="ARBA00022989"/>
    </source>
</evidence>
<feature type="transmembrane region" description="Helical" evidence="6">
    <location>
        <begin position="207"/>
        <end position="226"/>
    </location>
</feature>
<comment type="similarity">
    <text evidence="2">Belongs to the cornichon family.</text>
</comment>
<keyword evidence="8" id="KW-1185">Reference proteome</keyword>
<dbReference type="SMART" id="SM01398">
    <property type="entry name" value="Cornichon"/>
    <property type="match status" value="1"/>
</dbReference>
<evidence type="ECO:0000256" key="5">
    <source>
        <dbReference type="ARBA" id="ARBA00023136"/>
    </source>
</evidence>
<feature type="non-terminal residue" evidence="7">
    <location>
        <position position="1"/>
    </location>
</feature>
<proteinExistence type="inferred from homology"/>
<feature type="transmembrane region" description="Helical" evidence="6">
    <location>
        <begin position="147"/>
        <end position="175"/>
    </location>
</feature>
<evidence type="ECO:0000313" key="7">
    <source>
        <dbReference type="EMBL" id="KAE9455955.1"/>
    </source>
</evidence>
<keyword evidence="3 6" id="KW-0812">Transmembrane</keyword>
<evidence type="ECO:0000256" key="6">
    <source>
        <dbReference type="SAM" id="Phobius"/>
    </source>
</evidence>
<keyword evidence="4 6" id="KW-1133">Transmembrane helix</keyword>
<protein>
    <recommendedName>
        <fullName evidence="9">Cornichon family protein</fullName>
    </recommendedName>
</protein>
<feature type="transmembrane region" description="Helical" evidence="6">
    <location>
        <begin position="98"/>
        <end position="120"/>
    </location>
</feature>
<gene>
    <name evidence="7" type="ORF">C3L33_12154</name>
</gene>